<name>A0A4D6MTI0_VIGUN</name>
<dbReference type="Proteomes" id="UP000501690">
    <property type="component" value="Linkage Group LG8"/>
</dbReference>
<dbReference type="AlphaFoldDB" id="A0A4D6MTI0"/>
<reference evidence="1 2" key="1">
    <citation type="submission" date="2019-04" db="EMBL/GenBank/DDBJ databases">
        <title>An improved genome assembly and genetic linkage map for asparagus bean, Vigna unguiculata ssp. sesquipedialis.</title>
        <authorList>
            <person name="Xia Q."/>
            <person name="Zhang R."/>
            <person name="Dong Y."/>
        </authorList>
    </citation>
    <scope>NUCLEOTIDE SEQUENCE [LARGE SCALE GENOMIC DNA]</scope>
    <source>
        <tissue evidence="1">Leaf</tissue>
    </source>
</reference>
<keyword evidence="2" id="KW-1185">Reference proteome</keyword>
<proteinExistence type="predicted"/>
<evidence type="ECO:0000313" key="1">
    <source>
        <dbReference type="EMBL" id="QCE04398.1"/>
    </source>
</evidence>
<protein>
    <submittedName>
        <fullName evidence="1">Uncharacterized protein</fullName>
    </submittedName>
</protein>
<accession>A0A4D6MTI0</accession>
<sequence length="88" mass="9482">MTLVEYTAARPGVSGHKAWSKRPQGFAGGRILGRVSSVVHAAGMTLVEYTAAGLRGGGHQVCWGPYTRGWDLPWRNAMWAVISLLDVS</sequence>
<gene>
    <name evidence="1" type="ORF">DEO72_LG8g2434</name>
</gene>
<organism evidence="1 2">
    <name type="scientific">Vigna unguiculata</name>
    <name type="common">Cowpea</name>
    <dbReference type="NCBI Taxonomy" id="3917"/>
    <lineage>
        <taxon>Eukaryota</taxon>
        <taxon>Viridiplantae</taxon>
        <taxon>Streptophyta</taxon>
        <taxon>Embryophyta</taxon>
        <taxon>Tracheophyta</taxon>
        <taxon>Spermatophyta</taxon>
        <taxon>Magnoliopsida</taxon>
        <taxon>eudicotyledons</taxon>
        <taxon>Gunneridae</taxon>
        <taxon>Pentapetalae</taxon>
        <taxon>rosids</taxon>
        <taxon>fabids</taxon>
        <taxon>Fabales</taxon>
        <taxon>Fabaceae</taxon>
        <taxon>Papilionoideae</taxon>
        <taxon>50 kb inversion clade</taxon>
        <taxon>NPAAA clade</taxon>
        <taxon>indigoferoid/millettioid clade</taxon>
        <taxon>Phaseoleae</taxon>
        <taxon>Vigna</taxon>
    </lineage>
</organism>
<evidence type="ECO:0000313" key="2">
    <source>
        <dbReference type="Proteomes" id="UP000501690"/>
    </source>
</evidence>
<dbReference type="EMBL" id="CP039352">
    <property type="protein sequence ID" value="QCE04398.1"/>
    <property type="molecule type" value="Genomic_DNA"/>
</dbReference>